<dbReference type="Gene3D" id="1.10.1790.10">
    <property type="entry name" value="PRD domain"/>
    <property type="match status" value="1"/>
</dbReference>
<name>A0A829R900_LISGR</name>
<evidence type="ECO:0000259" key="4">
    <source>
        <dbReference type="PROSITE" id="PS51372"/>
    </source>
</evidence>
<dbReference type="SUPFAM" id="SSF63520">
    <property type="entry name" value="PTS-regulatory domain, PRD"/>
    <property type="match status" value="1"/>
</dbReference>
<dbReference type="InterPro" id="IPR011608">
    <property type="entry name" value="PRD"/>
</dbReference>
<dbReference type="Gene3D" id="1.10.10.10">
    <property type="entry name" value="Winged helix-like DNA-binding domain superfamily/Winged helix DNA-binding domain"/>
    <property type="match status" value="1"/>
</dbReference>
<dbReference type="PROSITE" id="PS51372">
    <property type="entry name" value="PRD_2"/>
    <property type="match status" value="1"/>
</dbReference>
<protein>
    <recommendedName>
        <fullName evidence="4">PRD domain-containing protein</fullName>
    </recommendedName>
</protein>
<proteinExistence type="predicted"/>
<dbReference type="AlphaFoldDB" id="A0A829R900"/>
<evidence type="ECO:0000256" key="3">
    <source>
        <dbReference type="ARBA" id="ARBA00023163"/>
    </source>
</evidence>
<organism evidence="5 6">
    <name type="scientific">Listeria grayi FSL F6-1183</name>
    <dbReference type="NCBI Taxonomy" id="1265827"/>
    <lineage>
        <taxon>Bacteria</taxon>
        <taxon>Bacillati</taxon>
        <taxon>Bacillota</taxon>
        <taxon>Bacilli</taxon>
        <taxon>Bacillales</taxon>
        <taxon>Listeriaceae</taxon>
        <taxon>Listeria</taxon>
    </lineage>
</organism>
<dbReference type="InterPro" id="IPR036634">
    <property type="entry name" value="PRD_sf"/>
</dbReference>
<sequence length="618" mass="72477">MLKENQYTLLKLLLNEHEYQSAEYFAAGLDVSTKTIQNYLQQMEPYFAAHQYQLLRKRGRGLKLLSTVKKDRSETKMEALHQDSASLRRENSNFFLLFNFNGYTRKTSIKQLVAKYFVGKNSIVADLNTIKPQLMEYQLQLIRDKDGTQIKGRRKNIKTAILDSFHRFQKELLFDNLAEFQTDNPLDKIIFDNHLKEVVLILIEEMQKDYGYQFDRDFKYSFLINLMVDIKLFGAADCKKLETLDYFPDEAAYFQYYLQQRLGFVFQPAYDTNRIVEYLIVFQKDASKQRYFTSITHAYTADLLADLAEILHERIEVDEELQVRLTEHINDMLLRQRYRVKIFQDDLGELIEKFPQAFLALAASMWRLAQKYGLQMQDNDEIGQVLVIFLTFDRERRPSKSAVILYHAKLEIARLTAKLLEKALPEMKIERFINRNQQNQAVTASDVLFIVGEQQHEHTHPSATTIYLTNSFHDIAIQGAVEQFRSMLLKEKWDALQKRVMKHRIWQESEELDKGALLQSAYRHLPPIDHAETTQQAFANPIVLFDQIAVVFCATSVNTEPAIYLQIPAKTVKWTESKLPIQSKVRLIYYITTTEVKDYQLFLESLLYGLQFVQDDNT</sequence>
<evidence type="ECO:0000256" key="2">
    <source>
        <dbReference type="ARBA" id="ARBA00023015"/>
    </source>
</evidence>
<dbReference type="EMBL" id="AODG01000004">
    <property type="protein sequence ID" value="EUJ30000.1"/>
    <property type="molecule type" value="Genomic_DNA"/>
</dbReference>
<dbReference type="Proteomes" id="UP000019251">
    <property type="component" value="Unassembled WGS sequence"/>
</dbReference>
<evidence type="ECO:0000313" key="6">
    <source>
        <dbReference type="Proteomes" id="UP000019251"/>
    </source>
</evidence>
<dbReference type="PANTHER" id="PTHR30185:SF18">
    <property type="entry name" value="TRANSCRIPTIONAL REGULATOR MTLR"/>
    <property type="match status" value="1"/>
</dbReference>
<dbReference type="Pfam" id="PF00874">
    <property type="entry name" value="PRD"/>
    <property type="match status" value="1"/>
</dbReference>
<dbReference type="InterPro" id="IPR050661">
    <property type="entry name" value="BglG_antiterminators"/>
</dbReference>
<reference evidence="5 6" key="1">
    <citation type="submission" date="2012-12" db="EMBL/GenBank/DDBJ databases">
        <title>Novel taxa of Listeriaceae from agricultural environments in the United States.</title>
        <authorList>
            <person name="den Bakker H.C."/>
            <person name="Allred A."/>
            <person name="Warchocki S."/>
            <person name="Wright E.M."/>
            <person name="Burrell A."/>
            <person name="Nightingale K.K."/>
            <person name="Kephart D."/>
            <person name="Wiedmann M."/>
        </authorList>
    </citation>
    <scope>NUCLEOTIDE SEQUENCE [LARGE SCALE GENOMIC DNA]</scope>
    <source>
        <strain evidence="5 6">FSL F6-1183</strain>
    </source>
</reference>
<keyword evidence="3" id="KW-0804">Transcription</keyword>
<dbReference type="GO" id="GO:0006355">
    <property type="term" value="P:regulation of DNA-templated transcription"/>
    <property type="evidence" value="ECO:0007669"/>
    <property type="project" value="InterPro"/>
</dbReference>
<dbReference type="RefSeq" id="WP_036104159.1">
    <property type="nucleotide sequence ID" value="NZ_AODG01000004.1"/>
</dbReference>
<feature type="domain" description="PRD" evidence="4">
    <location>
        <begin position="291"/>
        <end position="398"/>
    </location>
</feature>
<keyword evidence="1" id="KW-0677">Repeat</keyword>
<dbReference type="InterPro" id="IPR036388">
    <property type="entry name" value="WH-like_DNA-bd_sf"/>
</dbReference>
<dbReference type="PANTHER" id="PTHR30185">
    <property type="entry name" value="CRYPTIC BETA-GLUCOSIDE BGL OPERON ANTITERMINATOR"/>
    <property type="match status" value="1"/>
</dbReference>
<comment type="caution">
    <text evidence="5">The sequence shown here is derived from an EMBL/GenBank/DDBJ whole genome shotgun (WGS) entry which is preliminary data.</text>
</comment>
<accession>A0A829R900</accession>
<evidence type="ECO:0000313" key="5">
    <source>
        <dbReference type="EMBL" id="EUJ30000.1"/>
    </source>
</evidence>
<gene>
    <name evidence="5" type="ORF">LMUR_02877</name>
</gene>
<evidence type="ECO:0000256" key="1">
    <source>
        <dbReference type="ARBA" id="ARBA00022737"/>
    </source>
</evidence>
<keyword evidence="2" id="KW-0805">Transcription regulation</keyword>